<reference evidence="1 2" key="1">
    <citation type="submission" date="2015-01" db="EMBL/GenBank/DDBJ databases">
        <title>Evolution of Trichinella species and genotypes.</title>
        <authorList>
            <person name="Korhonen P.K."/>
            <person name="Edoardo P."/>
            <person name="Giuseppe L.R."/>
            <person name="Gasser R.B."/>
        </authorList>
    </citation>
    <scope>NUCLEOTIDE SEQUENCE [LARGE SCALE GENOMIC DNA]</scope>
    <source>
        <strain evidence="1">ISS1980</strain>
    </source>
</reference>
<protein>
    <submittedName>
        <fullName evidence="1">Uncharacterized protein</fullName>
    </submittedName>
</protein>
<gene>
    <name evidence="1" type="ORF">T10_12457</name>
</gene>
<organism evidence="1 2">
    <name type="scientific">Trichinella papuae</name>
    <dbReference type="NCBI Taxonomy" id="268474"/>
    <lineage>
        <taxon>Eukaryota</taxon>
        <taxon>Metazoa</taxon>
        <taxon>Ecdysozoa</taxon>
        <taxon>Nematoda</taxon>
        <taxon>Enoplea</taxon>
        <taxon>Dorylaimia</taxon>
        <taxon>Trichinellida</taxon>
        <taxon>Trichinellidae</taxon>
        <taxon>Trichinella</taxon>
    </lineage>
</organism>
<evidence type="ECO:0000313" key="2">
    <source>
        <dbReference type="Proteomes" id="UP000054843"/>
    </source>
</evidence>
<name>A0A0V1MC06_9BILA</name>
<dbReference type="EMBL" id="JYDO01000144">
    <property type="protein sequence ID" value="KRZ69123.1"/>
    <property type="molecule type" value="Genomic_DNA"/>
</dbReference>
<dbReference type="AlphaFoldDB" id="A0A0V1MC06"/>
<keyword evidence="2" id="KW-1185">Reference proteome</keyword>
<evidence type="ECO:0000313" key="1">
    <source>
        <dbReference type="EMBL" id="KRZ69123.1"/>
    </source>
</evidence>
<proteinExistence type="predicted"/>
<comment type="caution">
    <text evidence="1">The sequence shown here is derived from an EMBL/GenBank/DDBJ whole genome shotgun (WGS) entry which is preliminary data.</text>
</comment>
<dbReference type="Proteomes" id="UP000054843">
    <property type="component" value="Unassembled WGS sequence"/>
</dbReference>
<sequence length="60" mass="7283">MGFNDEMTPILTFIDFQNVAMKYDELRQEKVKMQLKRSRTEDKRPKRSPILHYFMPMTTV</sequence>
<accession>A0A0V1MC06</accession>